<keyword evidence="5" id="KW-0411">Iron-sulfur</keyword>
<dbReference type="PANTHER" id="PTHR43306:SF1">
    <property type="entry name" value="7,8-DIHYDRO-6-HYDROXYMETHYLPTERIN DIMETHYLTRANSFERASE"/>
    <property type="match status" value="1"/>
</dbReference>
<dbReference type="Proteomes" id="UP001239462">
    <property type="component" value="Unassembled WGS sequence"/>
</dbReference>
<reference evidence="9 10" key="1">
    <citation type="submission" date="2023-06" db="EMBL/GenBank/DDBJ databases">
        <title>Roseiconus lacunae JC819 isolated from Gulf of Mannar region, Tamil Nadu.</title>
        <authorList>
            <person name="Pk S."/>
            <person name="Ch S."/>
            <person name="Ch V.R."/>
        </authorList>
    </citation>
    <scope>NUCLEOTIDE SEQUENCE [LARGE SCALE GENOMIC DNA]</scope>
    <source>
        <strain evidence="9 10">JC819</strain>
    </source>
</reference>
<dbReference type="Gene3D" id="3.20.20.70">
    <property type="entry name" value="Aldolase class I"/>
    <property type="match status" value="1"/>
</dbReference>
<evidence type="ECO:0000256" key="6">
    <source>
        <dbReference type="SAM" id="MobiDB-lite"/>
    </source>
</evidence>
<dbReference type="SUPFAM" id="SSF102114">
    <property type="entry name" value="Radical SAM enzymes"/>
    <property type="match status" value="1"/>
</dbReference>
<keyword evidence="10" id="KW-1185">Reference proteome</keyword>
<dbReference type="CDD" id="cd01335">
    <property type="entry name" value="Radical_SAM"/>
    <property type="match status" value="1"/>
</dbReference>
<feature type="region of interest" description="Disordered" evidence="6">
    <location>
        <begin position="1"/>
        <end position="39"/>
    </location>
</feature>
<feature type="domain" description="Radical SAM core" evidence="7">
    <location>
        <begin position="136"/>
        <end position="285"/>
    </location>
</feature>
<organism evidence="9 10">
    <name type="scientific">Roseiconus lacunae</name>
    <dbReference type="NCBI Taxonomy" id="2605694"/>
    <lineage>
        <taxon>Bacteria</taxon>
        <taxon>Pseudomonadati</taxon>
        <taxon>Planctomycetota</taxon>
        <taxon>Planctomycetia</taxon>
        <taxon>Pirellulales</taxon>
        <taxon>Pirellulaceae</taxon>
        <taxon>Roseiconus</taxon>
    </lineage>
</organism>
<evidence type="ECO:0000256" key="1">
    <source>
        <dbReference type="ARBA" id="ARBA00001966"/>
    </source>
</evidence>
<keyword evidence="4" id="KW-0408">Iron</keyword>
<proteinExistence type="predicted"/>
<dbReference type="InterPro" id="IPR058240">
    <property type="entry name" value="rSAM_sf"/>
</dbReference>
<evidence type="ECO:0000256" key="2">
    <source>
        <dbReference type="ARBA" id="ARBA00022691"/>
    </source>
</evidence>
<evidence type="ECO:0000256" key="3">
    <source>
        <dbReference type="ARBA" id="ARBA00022723"/>
    </source>
</evidence>
<comment type="caution">
    <text evidence="9">The sequence shown here is derived from an EMBL/GenBank/DDBJ whole genome shotgun (WGS) entry which is preliminary data.</text>
</comment>
<keyword evidence="3" id="KW-0479">Metal-binding</keyword>
<feature type="domain" description="HMPTM N-terminal zinc ribbon" evidence="8">
    <location>
        <begin position="46"/>
        <end position="89"/>
    </location>
</feature>
<name>A0ABT7PNQ8_9BACT</name>
<accession>A0ABT7PNQ8</accession>
<evidence type="ECO:0000256" key="4">
    <source>
        <dbReference type="ARBA" id="ARBA00023004"/>
    </source>
</evidence>
<dbReference type="RefSeq" id="WP_289165320.1">
    <property type="nucleotide sequence ID" value="NZ_JASZZN010000016.1"/>
</dbReference>
<dbReference type="SFLD" id="SFLDS00029">
    <property type="entry name" value="Radical_SAM"/>
    <property type="match status" value="1"/>
</dbReference>
<dbReference type="Pfam" id="PF23545">
    <property type="entry name" value="Zn_ribbon_HMPTM"/>
    <property type="match status" value="1"/>
</dbReference>
<sequence>MRPSEPSSASIDTPSDVHNQPAVPGGSRPDYSSYPDARPRASHVMVGSTESLCPECMEVVSAKIIVRGKRVYFRKRCPEHGVREDFVCSDVQWWDRGEGHTASVLPLVRGTSANKGCPHDCGLCEEHEQHTCIGLVELTDRCNLTCPMCFAGSSPAGSDHSFADIVACLDRLVECEGRAEVCQLSGGEPTLHPEFERVVEEALARPIDYVMINTNGVRFSKDAELVQRLSRHRDRLEIYLQYDGSDAKTATRLRGDVSGTQLIEQKRRALDRLEDAGLNVTLVATLVSPLPAGFYETLLADALSRSNVTGLSLQPATYSGRHLSPDDLEHRVTFPDVIVGLADASGGMFHPHDFAPLPCAHPNCHQIMLAARDGRSIIPLSDAAPIADNLDLLAGGISFTPEKAKDLVRVFLSRASHCGSDCDCGDAVMTFGDLDQSTVSRTVSPASARDEKLQRFFAKVLRGEASARDMFRITITSFLDAYNFDVRQLMKCCTHHVLPSGHVVPFCAYNTLYRPGHLKLPPIKGEG</sequence>
<dbReference type="PANTHER" id="PTHR43306">
    <property type="entry name" value="7,8-DIHYDRO-6-HYDROXYMETHYLPTERIN DIMETHYLTRANSFERASE"/>
    <property type="match status" value="1"/>
</dbReference>
<dbReference type="SFLD" id="SFLDG01067">
    <property type="entry name" value="SPASM/twitch_domain_containing"/>
    <property type="match status" value="1"/>
</dbReference>
<feature type="compositionally biased region" description="Polar residues" evidence="6">
    <location>
        <begin position="1"/>
        <end position="18"/>
    </location>
</feature>
<dbReference type="EMBL" id="JASZZN010000016">
    <property type="protein sequence ID" value="MDM4017776.1"/>
    <property type="molecule type" value="Genomic_DNA"/>
</dbReference>
<dbReference type="InterPro" id="IPR007197">
    <property type="entry name" value="rSAM"/>
</dbReference>
<evidence type="ECO:0000259" key="7">
    <source>
        <dbReference type="Pfam" id="PF04055"/>
    </source>
</evidence>
<dbReference type="InterPro" id="IPR034474">
    <property type="entry name" value="Methyltransferase_Class_D"/>
</dbReference>
<protein>
    <submittedName>
        <fullName evidence="9">Radical SAM protein</fullName>
    </submittedName>
</protein>
<dbReference type="InterPro" id="IPR013785">
    <property type="entry name" value="Aldolase_TIM"/>
</dbReference>
<evidence type="ECO:0000259" key="8">
    <source>
        <dbReference type="Pfam" id="PF23545"/>
    </source>
</evidence>
<dbReference type="SFLD" id="SFLDG01100">
    <property type="entry name" value="methyltransferase_(Class_D)"/>
    <property type="match status" value="1"/>
</dbReference>
<comment type="cofactor">
    <cofactor evidence="1">
        <name>[4Fe-4S] cluster</name>
        <dbReference type="ChEBI" id="CHEBI:49883"/>
    </cofactor>
</comment>
<dbReference type="InterPro" id="IPR056488">
    <property type="entry name" value="Zn_ribbon_HMPTM"/>
</dbReference>
<evidence type="ECO:0000313" key="10">
    <source>
        <dbReference type="Proteomes" id="UP001239462"/>
    </source>
</evidence>
<keyword evidence="2" id="KW-0949">S-adenosyl-L-methionine</keyword>
<gene>
    <name evidence="9" type="ORF">QTN89_20175</name>
</gene>
<dbReference type="Pfam" id="PF04055">
    <property type="entry name" value="Radical_SAM"/>
    <property type="match status" value="1"/>
</dbReference>
<evidence type="ECO:0000313" key="9">
    <source>
        <dbReference type="EMBL" id="MDM4017776.1"/>
    </source>
</evidence>
<evidence type="ECO:0000256" key="5">
    <source>
        <dbReference type="ARBA" id="ARBA00023014"/>
    </source>
</evidence>